<feature type="region of interest" description="Disordered" evidence="1">
    <location>
        <begin position="99"/>
        <end position="124"/>
    </location>
</feature>
<evidence type="ECO:0000256" key="1">
    <source>
        <dbReference type="SAM" id="MobiDB-lite"/>
    </source>
</evidence>
<gene>
    <name evidence="2" type="ORF">C5Y93_05610</name>
</gene>
<feature type="compositionally biased region" description="Basic and acidic residues" evidence="1">
    <location>
        <begin position="102"/>
        <end position="117"/>
    </location>
</feature>
<reference evidence="2 3" key="1">
    <citation type="submission" date="2018-02" db="EMBL/GenBank/DDBJ databases">
        <title>Comparative genomes isolates from brazilian mangrove.</title>
        <authorList>
            <person name="Araujo J.E."/>
            <person name="Taketani R.G."/>
            <person name="Silva M.C.P."/>
            <person name="Loureco M.V."/>
            <person name="Andreote F.D."/>
        </authorList>
    </citation>
    <scope>NUCLEOTIDE SEQUENCE [LARGE SCALE GENOMIC DNA]</scope>
    <source>
        <strain evidence="2 3">Nap-Phe MGV</strain>
    </source>
</reference>
<accession>A0A2S8GRC4</accession>
<evidence type="ECO:0000313" key="3">
    <source>
        <dbReference type="Proteomes" id="UP000237819"/>
    </source>
</evidence>
<proteinExistence type="predicted"/>
<dbReference type="RefSeq" id="WP_105334425.1">
    <property type="nucleotide sequence ID" value="NZ_PUHZ01000006.1"/>
</dbReference>
<dbReference type="EMBL" id="PUHZ01000006">
    <property type="protein sequence ID" value="PQO46975.1"/>
    <property type="molecule type" value="Genomic_DNA"/>
</dbReference>
<comment type="caution">
    <text evidence="2">The sequence shown here is derived from an EMBL/GenBank/DDBJ whole genome shotgun (WGS) entry which is preliminary data.</text>
</comment>
<evidence type="ECO:0000313" key="2">
    <source>
        <dbReference type="EMBL" id="PQO46975.1"/>
    </source>
</evidence>
<name>A0A2S8GRC4_9BACT</name>
<dbReference type="OrthoDB" id="1954843at2"/>
<dbReference type="AlphaFoldDB" id="A0A2S8GRC4"/>
<protein>
    <submittedName>
        <fullName evidence="2">1-deoxy-D-xylulose-5-phosphate synthase</fullName>
    </submittedName>
</protein>
<sequence length="124" mass="14303">MYIEYKGNCLTGPARIGRVTFSNSSKTVYYNDSKFQSLKGYGYKANYCDVENGGWYWISNCRVDGQDTLYPGVVEIDDEVREEYWTTIRSRPDLIHASSFRSEGKYSKRRPQPEKPNHPASGPR</sequence>
<dbReference type="Proteomes" id="UP000237819">
    <property type="component" value="Unassembled WGS sequence"/>
</dbReference>
<organism evidence="2 3">
    <name type="scientific">Blastopirellula marina</name>
    <dbReference type="NCBI Taxonomy" id="124"/>
    <lineage>
        <taxon>Bacteria</taxon>
        <taxon>Pseudomonadati</taxon>
        <taxon>Planctomycetota</taxon>
        <taxon>Planctomycetia</taxon>
        <taxon>Pirellulales</taxon>
        <taxon>Pirellulaceae</taxon>
        <taxon>Blastopirellula</taxon>
    </lineage>
</organism>